<dbReference type="Proteomes" id="UP000199679">
    <property type="component" value="Chromosome I"/>
</dbReference>
<accession>A0A1H2BF55</accession>
<name>A0A1H2BF55_MUCMA</name>
<reference evidence="1 2" key="1">
    <citation type="submission" date="2016-10" db="EMBL/GenBank/DDBJ databases">
        <authorList>
            <person name="de Groot N.N."/>
        </authorList>
    </citation>
    <scope>NUCLEOTIDE SEQUENCE [LARGE SCALE GENOMIC DNA]</scope>
    <source>
        <strain evidence="1 2">MP1X4</strain>
    </source>
</reference>
<gene>
    <name evidence="1" type="ORF">SAMN05216490_4071</name>
</gene>
<dbReference type="AlphaFoldDB" id="A0A1H2BF55"/>
<evidence type="ECO:0000313" key="1">
    <source>
        <dbReference type="EMBL" id="SDT56529.1"/>
    </source>
</evidence>
<dbReference type="EMBL" id="LT629740">
    <property type="protein sequence ID" value="SDT56529.1"/>
    <property type="molecule type" value="Genomic_DNA"/>
</dbReference>
<organism evidence="1 2">
    <name type="scientific">Mucilaginibacter mallensis</name>
    <dbReference type="NCBI Taxonomy" id="652787"/>
    <lineage>
        <taxon>Bacteria</taxon>
        <taxon>Pseudomonadati</taxon>
        <taxon>Bacteroidota</taxon>
        <taxon>Sphingobacteriia</taxon>
        <taxon>Sphingobacteriales</taxon>
        <taxon>Sphingobacteriaceae</taxon>
        <taxon>Mucilaginibacter</taxon>
    </lineage>
</organism>
<protein>
    <submittedName>
        <fullName evidence="1">Uncharacterized protein</fullName>
    </submittedName>
</protein>
<keyword evidence="2" id="KW-1185">Reference proteome</keyword>
<proteinExistence type="predicted"/>
<sequence>MRSKDTLYNYNYKPQINIDVFISFFKHKLFTFDIMSKKKAITVSVKEGAKPNPNHKEDFLKVLSKAVQPKIAIKSA</sequence>
<evidence type="ECO:0000313" key="2">
    <source>
        <dbReference type="Proteomes" id="UP000199679"/>
    </source>
</evidence>